<evidence type="ECO:0000259" key="2">
    <source>
        <dbReference type="Pfam" id="PF00079"/>
    </source>
</evidence>
<feature type="domain" description="Serpin" evidence="2">
    <location>
        <begin position="1"/>
        <end position="136"/>
    </location>
</feature>
<dbReference type="InterPro" id="IPR000215">
    <property type="entry name" value="Serpin_fam"/>
</dbReference>
<dbReference type="InterPro" id="IPR042178">
    <property type="entry name" value="Serpin_sf_1"/>
</dbReference>
<dbReference type="InterPro" id="IPR042185">
    <property type="entry name" value="Serpin_sf_2"/>
</dbReference>
<evidence type="ECO:0000313" key="4">
    <source>
        <dbReference type="Proteomes" id="UP001281761"/>
    </source>
</evidence>
<gene>
    <name evidence="3" type="ORF">BLNAU_3105</name>
</gene>
<dbReference type="Pfam" id="PF00079">
    <property type="entry name" value="Serpin"/>
    <property type="match status" value="1"/>
</dbReference>
<dbReference type="SUPFAM" id="SSF56574">
    <property type="entry name" value="Serpins"/>
    <property type="match status" value="1"/>
</dbReference>
<organism evidence="3 4">
    <name type="scientific">Blattamonas nauphoetae</name>
    <dbReference type="NCBI Taxonomy" id="2049346"/>
    <lineage>
        <taxon>Eukaryota</taxon>
        <taxon>Metamonada</taxon>
        <taxon>Preaxostyla</taxon>
        <taxon>Oxymonadida</taxon>
        <taxon>Blattamonas</taxon>
    </lineage>
</organism>
<protein>
    <submittedName>
        <fullName evidence="3">Serpin (Serine protease inhibitor)</fullName>
    </submittedName>
</protein>
<accession>A0ABQ9YEA8</accession>
<keyword evidence="4" id="KW-1185">Reference proteome</keyword>
<dbReference type="PANTHER" id="PTHR11461">
    <property type="entry name" value="SERINE PROTEASE INHIBITOR, SERPIN"/>
    <property type="match status" value="1"/>
</dbReference>
<dbReference type="PANTHER" id="PTHR11461:SF211">
    <property type="entry name" value="GH10112P-RELATED"/>
    <property type="match status" value="1"/>
</dbReference>
<sequence>MVLILPNETGQNALLSTAEKYLEPQMFSALVEECSFEKIFLQLPKFKVECTEDLKEPLTALGMGEAFSDAAEFPRISPASLKIDQVIHKTVLEVTEKGAEAAAATVYTGTLQTASFPTYTPELIFNRPFIVTLVDRNLFG</sequence>
<reference evidence="3 4" key="1">
    <citation type="journal article" date="2022" name="bioRxiv">
        <title>Genomics of Preaxostyla Flagellates Illuminates Evolutionary Transitions and the Path Towards Mitochondrial Loss.</title>
        <authorList>
            <person name="Novak L.V.F."/>
            <person name="Treitli S.C."/>
            <person name="Pyrih J."/>
            <person name="Halakuc P."/>
            <person name="Pipaliya S.V."/>
            <person name="Vacek V."/>
            <person name="Brzon O."/>
            <person name="Soukal P."/>
            <person name="Eme L."/>
            <person name="Dacks J.B."/>
            <person name="Karnkowska A."/>
            <person name="Elias M."/>
            <person name="Hampl V."/>
        </authorList>
    </citation>
    <scope>NUCLEOTIDE SEQUENCE [LARGE SCALE GENOMIC DNA]</scope>
    <source>
        <strain evidence="3">NAU3</strain>
        <tissue evidence="3">Gut</tissue>
    </source>
</reference>
<comment type="similarity">
    <text evidence="1">Belongs to the serpin family.</text>
</comment>
<comment type="caution">
    <text evidence="3">The sequence shown here is derived from an EMBL/GenBank/DDBJ whole genome shotgun (WGS) entry which is preliminary data.</text>
</comment>
<name>A0ABQ9YEA8_9EUKA</name>
<dbReference type="EMBL" id="JARBJD010000013">
    <property type="protein sequence ID" value="KAK2962049.1"/>
    <property type="molecule type" value="Genomic_DNA"/>
</dbReference>
<dbReference type="InterPro" id="IPR036186">
    <property type="entry name" value="Serpin_sf"/>
</dbReference>
<dbReference type="Gene3D" id="3.30.497.10">
    <property type="entry name" value="Antithrombin, subunit I, domain 2"/>
    <property type="match status" value="1"/>
</dbReference>
<dbReference type="Gene3D" id="2.30.39.10">
    <property type="entry name" value="Alpha-1-antitrypsin, domain 1"/>
    <property type="match status" value="1"/>
</dbReference>
<dbReference type="InterPro" id="IPR023796">
    <property type="entry name" value="Serpin_dom"/>
</dbReference>
<proteinExistence type="inferred from homology"/>
<dbReference type="Proteomes" id="UP001281761">
    <property type="component" value="Unassembled WGS sequence"/>
</dbReference>
<evidence type="ECO:0000256" key="1">
    <source>
        <dbReference type="ARBA" id="ARBA00009500"/>
    </source>
</evidence>
<evidence type="ECO:0000313" key="3">
    <source>
        <dbReference type="EMBL" id="KAK2962049.1"/>
    </source>
</evidence>
<dbReference type="GO" id="GO:0004867">
    <property type="term" value="F:serine-type endopeptidase inhibitor activity"/>
    <property type="evidence" value="ECO:0007669"/>
    <property type="project" value="UniProtKB-KW"/>
</dbReference>
<keyword evidence="3" id="KW-0722">Serine protease inhibitor</keyword>
<keyword evidence="3" id="KW-0646">Protease inhibitor</keyword>